<name>A0ABD3H6U4_9MARC</name>
<comment type="caution">
    <text evidence="2">The sequence shown here is derived from an EMBL/GenBank/DDBJ whole genome shotgun (WGS) entry which is preliminary data.</text>
</comment>
<dbReference type="Proteomes" id="UP001633002">
    <property type="component" value="Unassembled WGS sequence"/>
</dbReference>
<feature type="region of interest" description="Disordered" evidence="1">
    <location>
        <begin position="14"/>
        <end position="45"/>
    </location>
</feature>
<dbReference type="AlphaFoldDB" id="A0ABD3H6U4"/>
<evidence type="ECO:0000313" key="2">
    <source>
        <dbReference type="EMBL" id="KAL3685854.1"/>
    </source>
</evidence>
<feature type="compositionally biased region" description="Pro residues" evidence="1">
    <location>
        <begin position="23"/>
        <end position="34"/>
    </location>
</feature>
<keyword evidence="3" id="KW-1185">Reference proteome</keyword>
<evidence type="ECO:0000256" key="1">
    <source>
        <dbReference type="SAM" id="MobiDB-lite"/>
    </source>
</evidence>
<reference evidence="2 3" key="1">
    <citation type="submission" date="2024-09" db="EMBL/GenBank/DDBJ databases">
        <title>Chromosome-scale assembly of Riccia sorocarpa.</title>
        <authorList>
            <person name="Paukszto L."/>
        </authorList>
    </citation>
    <scope>NUCLEOTIDE SEQUENCE [LARGE SCALE GENOMIC DNA]</scope>
    <source>
        <strain evidence="2">LP-2024</strain>
        <tissue evidence="2">Aerial parts of the thallus</tissue>
    </source>
</reference>
<gene>
    <name evidence="2" type="ORF">R1sor_003876</name>
</gene>
<organism evidence="2 3">
    <name type="scientific">Riccia sorocarpa</name>
    <dbReference type="NCBI Taxonomy" id="122646"/>
    <lineage>
        <taxon>Eukaryota</taxon>
        <taxon>Viridiplantae</taxon>
        <taxon>Streptophyta</taxon>
        <taxon>Embryophyta</taxon>
        <taxon>Marchantiophyta</taxon>
        <taxon>Marchantiopsida</taxon>
        <taxon>Marchantiidae</taxon>
        <taxon>Marchantiales</taxon>
        <taxon>Ricciaceae</taxon>
        <taxon>Riccia</taxon>
    </lineage>
</organism>
<dbReference type="EMBL" id="JBJQOH010000006">
    <property type="protein sequence ID" value="KAL3685854.1"/>
    <property type="molecule type" value="Genomic_DNA"/>
</dbReference>
<accession>A0ABD3H6U4</accession>
<sequence>MAVNPLSERAIEAEAQQHEEGVCPPPPVIRTPPWPDEDLPVGFDDGNTTAIEELQHKLAMLDRQKATLADEPVQARSAPLATPHHLLPGMTLDPTVRIRHPQLDLNLALQDHVCDGG</sequence>
<protein>
    <submittedName>
        <fullName evidence="2">Uncharacterized protein</fullName>
    </submittedName>
</protein>
<evidence type="ECO:0000313" key="3">
    <source>
        <dbReference type="Proteomes" id="UP001633002"/>
    </source>
</evidence>
<proteinExistence type="predicted"/>